<evidence type="ECO:0000256" key="1">
    <source>
        <dbReference type="SAM" id="MobiDB-lite"/>
    </source>
</evidence>
<dbReference type="AlphaFoldDB" id="A0A4Q9N335"/>
<gene>
    <name evidence="2" type="ORF">BD311DRAFT_350055</name>
</gene>
<dbReference type="Proteomes" id="UP000292957">
    <property type="component" value="Unassembled WGS sequence"/>
</dbReference>
<feature type="compositionally biased region" description="Polar residues" evidence="1">
    <location>
        <begin position="169"/>
        <end position="179"/>
    </location>
</feature>
<accession>A0A4Q9N335</accession>
<proteinExistence type="predicted"/>
<organism evidence="2">
    <name type="scientific">Dichomitus squalens</name>
    <dbReference type="NCBI Taxonomy" id="114155"/>
    <lineage>
        <taxon>Eukaryota</taxon>
        <taxon>Fungi</taxon>
        <taxon>Dikarya</taxon>
        <taxon>Basidiomycota</taxon>
        <taxon>Agaricomycotina</taxon>
        <taxon>Agaricomycetes</taxon>
        <taxon>Polyporales</taxon>
        <taxon>Polyporaceae</taxon>
        <taxon>Dichomitus</taxon>
    </lineage>
</organism>
<sequence length="198" mass="21616">MQLLQSEGNVISLSSEPLISTPPLAVIRKRGVRMSKLRHPRVRRPLQLLVSYGFTHYEVTEIQCRDACFAKIYRPLYQRWLHPGPTAAAPNVPVNVLCCSPASTTSEIRPEDVRKSLTATLDTPSTSPAMQHVRVGVPGAVLTVINPHAMRLGVVAQRNSTQRPDHGTSPVSSKTSLPCTNAPRPERAAHGLHCGNPL</sequence>
<reference evidence="2" key="1">
    <citation type="submission" date="2019-01" db="EMBL/GenBank/DDBJ databases">
        <title>Draft genome sequences of three monokaryotic isolates of the white-rot basidiomycete fungus Dichomitus squalens.</title>
        <authorList>
            <consortium name="DOE Joint Genome Institute"/>
            <person name="Lopez S.C."/>
            <person name="Andreopoulos B."/>
            <person name="Pangilinan J."/>
            <person name="Lipzen A."/>
            <person name="Riley R."/>
            <person name="Ahrendt S."/>
            <person name="Ng V."/>
            <person name="Barry K."/>
            <person name="Daum C."/>
            <person name="Grigoriev I.V."/>
            <person name="Hilden K.S."/>
            <person name="Makela M.R."/>
            <person name="de Vries R.P."/>
        </authorList>
    </citation>
    <scope>NUCLEOTIDE SEQUENCE [LARGE SCALE GENOMIC DNA]</scope>
    <source>
        <strain evidence="2">OM18370.1</strain>
    </source>
</reference>
<protein>
    <submittedName>
        <fullName evidence="2">Uncharacterized protein</fullName>
    </submittedName>
</protein>
<evidence type="ECO:0000313" key="2">
    <source>
        <dbReference type="EMBL" id="TBU34308.1"/>
    </source>
</evidence>
<dbReference type="EMBL" id="ML143389">
    <property type="protein sequence ID" value="TBU34308.1"/>
    <property type="molecule type" value="Genomic_DNA"/>
</dbReference>
<feature type="region of interest" description="Disordered" evidence="1">
    <location>
        <begin position="157"/>
        <end position="198"/>
    </location>
</feature>
<name>A0A4Q9N335_9APHY</name>